<feature type="transmembrane region" description="Helical" evidence="1">
    <location>
        <begin position="21"/>
        <end position="48"/>
    </location>
</feature>
<proteinExistence type="predicted"/>
<dbReference type="EMBL" id="JANVFU010000003">
    <property type="protein sequence ID" value="KAJ3747585.1"/>
    <property type="molecule type" value="Genomic_DNA"/>
</dbReference>
<keyword evidence="3" id="KW-1185">Reference proteome</keyword>
<dbReference type="AlphaFoldDB" id="A0A9W8P5R6"/>
<keyword evidence="1" id="KW-0812">Transmembrane</keyword>
<dbReference type="InterPro" id="IPR011009">
    <property type="entry name" value="Kinase-like_dom_sf"/>
</dbReference>
<reference evidence="2 3" key="1">
    <citation type="journal article" date="2023" name="Proc. Natl. Acad. Sci. U.S.A.">
        <title>A global phylogenomic analysis of the shiitake genus Lentinula.</title>
        <authorList>
            <person name="Sierra-Patev S."/>
            <person name="Min B."/>
            <person name="Naranjo-Ortiz M."/>
            <person name="Looney B."/>
            <person name="Konkel Z."/>
            <person name="Slot J.C."/>
            <person name="Sakamoto Y."/>
            <person name="Steenwyk J.L."/>
            <person name="Rokas A."/>
            <person name="Carro J."/>
            <person name="Camarero S."/>
            <person name="Ferreira P."/>
            <person name="Molpeceres G."/>
            <person name="Ruiz-Duenas F.J."/>
            <person name="Serrano A."/>
            <person name="Henrissat B."/>
            <person name="Drula E."/>
            <person name="Hughes K.W."/>
            <person name="Mata J.L."/>
            <person name="Ishikawa N.K."/>
            <person name="Vargas-Isla R."/>
            <person name="Ushijima S."/>
            <person name="Smith C.A."/>
            <person name="Donoghue J."/>
            <person name="Ahrendt S."/>
            <person name="Andreopoulos W."/>
            <person name="He G."/>
            <person name="LaButti K."/>
            <person name="Lipzen A."/>
            <person name="Ng V."/>
            <person name="Riley R."/>
            <person name="Sandor L."/>
            <person name="Barry K."/>
            <person name="Martinez A.T."/>
            <person name="Xiao Y."/>
            <person name="Gibbons J.G."/>
            <person name="Terashima K."/>
            <person name="Grigoriev I.V."/>
            <person name="Hibbett D."/>
        </authorList>
    </citation>
    <scope>NUCLEOTIDE SEQUENCE [LARGE SCALE GENOMIC DNA]</scope>
    <source>
        <strain evidence="2 3">TFB7810</strain>
    </source>
</reference>
<evidence type="ECO:0000313" key="2">
    <source>
        <dbReference type="EMBL" id="KAJ3747585.1"/>
    </source>
</evidence>
<dbReference type="Proteomes" id="UP001142393">
    <property type="component" value="Unassembled WGS sequence"/>
</dbReference>
<protein>
    <recommendedName>
        <fullName evidence="4">Protein kinase domain-containing protein</fullName>
    </recommendedName>
</protein>
<evidence type="ECO:0008006" key="4">
    <source>
        <dbReference type="Google" id="ProtNLM"/>
    </source>
</evidence>
<name>A0A9W8P5R6_9AGAR</name>
<keyword evidence="1" id="KW-0472">Membrane</keyword>
<sequence length="321" mass="37007">MDQRDTKSRSYQRLTSNSYPVMRFCTTSLKCVFVILWLFKFVAAGAIASSLSKSKPPPESSTKFATRQEWEKHWWRQIKETPWIEYQKGQCEGMNENNQVYNDKEDLTDKLTRRTQITDHPAYKERVFTLPQDVQFKGQHGPVSGDKTVVKLVDLKQATASCEVAALQKYTSMFVTSGFTMEDNVKKGVIVSLRVPGEPLPTTQKWKEQWQIGGYSDAGQIPKMIDQLAKKVRVYVYNELIVKHKIVHVDLTSLNLPVSANGEFTLIDFGYPSIFPVQRVPTRKEFDAWFEPRWRHLWYSYLPPKATSRKKQAQLTTGLGI</sequence>
<organism evidence="2 3">
    <name type="scientific">Lentinula detonsa</name>
    <dbReference type="NCBI Taxonomy" id="2804962"/>
    <lineage>
        <taxon>Eukaryota</taxon>
        <taxon>Fungi</taxon>
        <taxon>Dikarya</taxon>
        <taxon>Basidiomycota</taxon>
        <taxon>Agaricomycotina</taxon>
        <taxon>Agaricomycetes</taxon>
        <taxon>Agaricomycetidae</taxon>
        <taxon>Agaricales</taxon>
        <taxon>Marasmiineae</taxon>
        <taxon>Omphalotaceae</taxon>
        <taxon>Lentinula</taxon>
    </lineage>
</organism>
<accession>A0A9W8P5R6</accession>
<dbReference type="SUPFAM" id="SSF56112">
    <property type="entry name" value="Protein kinase-like (PK-like)"/>
    <property type="match status" value="1"/>
</dbReference>
<evidence type="ECO:0000256" key="1">
    <source>
        <dbReference type="SAM" id="Phobius"/>
    </source>
</evidence>
<comment type="caution">
    <text evidence="2">The sequence shown here is derived from an EMBL/GenBank/DDBJ whole genome shotgun (WGS) entry which is preliminary data.</text>
</comment>
<keyword evidence="1" id="KW-1133">Transmembrane helix</keyword>
<evidence type="ECO:0000313" key="3">
    <source>
        <dbReference type="Proteomes" id="UP001142393"/>
    </source>
</evidence>
<gene>
    <name evidence="2" type="ORF">DFH05DRAFT_1480518</name>
</gene>